<dbReference type="InterPro" id="IPR043129">
    <property type="entry name" value="ATPase_NBD"/>
</dbReference>
<dbReference type="InterPro" id="IPR004000">
    <property type="entry name" value="Actin"/>
</dbReference>
<dbReference type="Pfam" id="PF00022">
    <property type="entry name" value="Actin"/>
    <property type="match status" value="1"/>
</dbReference>
<sequence length="180" mass="19444">MSNIYGGDEVNSVVLDLGSCLCKAGYGGDDVPKAIFPSSVACMDGAGADGMEVDGHPQSSKRKLFVGEQAVNFPRENVEVISPFNKEGLISDWEVTEGLWDHIFKERLRLNPTEYAMMIAEPSGNSKECREKTTELMFEKFGSPALFMAKNAVLSAFATAKQTALVVDAGHEATTVINMA</sequence>
<organism evidence="1 2">
    <name type="scientific">Chlamydomonas eustigma</name>
    <dbReference type="NCBI Taxonomy" id="1157962"/>
    <lineage>
        <taxon>Eukaryota</taxon>
        <taxon>Viridiplantae</taxon>
        <taxon>Chlorophyta</taxon>
        <taxon>core chlorophytes</taxon>
        <taxon>Chlorophyceae</taxon>
        <taxon>CS clade</taxon>
        <taxon>Chlamydomonadales</taxon>
        <taxon>Chlamydomonadaceae</taxon>
        <taxon>Chlamydomonas</taxon>
    </lineage>
</organism>
<dbReference type="SUPFAM" id="SSF53067">
    <property type="entry name" value="Actin-like ATPase domain"/>
    <property type="match status" value="1"/>
</dbReference>
<dbReference type="FunFam" id="3.30.420.40:FF:000050">
    <property type="entry name" value="Actin, alpha skeletal muscle"/>
    <property type="match status" value="1"/>
</dbReference>
<dbReference type="Proteomes" id="UP000232323">
    <property type="component" value="Unassembled WGS sequence"/>
</dbReference>
<dbReference type="OrthoDB" id="5132116at2759"/>
<dbReference type="Gene3D" id="3.30.420.40">
    <property type="match status" value="1"/>
</dbReference>
<dbReference type="PANTHER" id="PTHR11937">
    <property type="entry name" value="ACTIN"/>
    <property type="match status" value="1"/>
</dbReference>
<name>A0A250XJB8_9CHLO</name>
<proteinExistence type="predicted"/>
<accession>A0A250XJB8</accession>
<dbReference type="STRING" id="1157962.A0A250XJB8"/>
<dbReference type="AlphaFoldDB" id="A0A250XJB8"/>
<protein>
    <submittedName>
        <fullName evidence="1">Uncharacterized protein</fullName>
    </submittedName>
</protein>
<dbReference type="EMBL" id="BEGY01000092">
    <property type="protein sequence ID" value="GAX83116.1"/>
    <property type="molecule type" value="Genomic_DNA"/>
</dbReference>
<reference evidence="1 2" key="1">
    <citation type="submission" date="2017-08" db="EMBL/GenBank/DDBJ databases">
        <title>Acidophilic green algal genome provides insights into adaptation to an acidic environment.</title>
        <authorList>
            <person name="Hirooka S."/>
            <person name="Hirose Y."/>
            <person name="Kanesaki Y."/>
            <person name="Higuchi S."/>
            <person name="Fujiwara T."/>
            <person name="Onuma R."/>
            <person name="Era A."/>
            <person name="Ohbayashi R."/>
            <person name="Uzuka A."/>
            <person name="Nozaki H."/>
            <person name="Yoshikawa H."/>
            <person name="Miyagishima S.Y."/>
        </authorList>
    </citation>
    <scope>NUCLEOTIDE SEQUENCE [LARGE SCALE GENOMIC DNA]</scope>
    <source>
        <strain evidence="1 2">NIES-2499</strain>
    </source>
</reference>
<gene>
    <name evidence="1" type="ORF">CEUSTIGMA_g10542.t1</name>
</gene>
<evidence type="ECO:0000313" key="1">
    <source>
        <dbReference type="EMBL" id="GAX83116.1"/>
    </source>
</evidence>
<dbReference type="PRINTS" id="PR00190">
    <property type="entry name" value="ACTIN"/>
</dbReference>
<keyword evidence="2" id="KW-1185">Reference proteome</keyword>
<evidence type="ECO:0000313" key="2">
    <source>
        <dbReference type="Proteomes" id="UP000232323"/>
    </source>
</evidence>
<comment type="caution">
    <text evidence="1">The sequence shown here is derived from an EMBL/GenBank/DDBJ whole genome shotgun (WGS) entry which is preliminary data.</text>
</comment>